<gene>
    <name evidence="11" type="ORF">LCR_15435</name>
</gene>
<dbReference type="Proteomes" id="UP000078435">
    <property type="component" value="Unassembled WGS sequence"/>
</dbReference>
<proteinExistence type="inferred from homology"/>
<dbReference type="GeneID" id="92810498"/>
<dbReference type="GO" id="GO:0022857">
    <property type="term" value="F:transmembrane transporter activity"/>
    <property type="evidence" value="ECO:0007669"/>
    <property type="project" value="UniProtKB-UniRule"/>
</dbReference>
<accession>A0A175VGY9</accession>
<comment type="subcellular location">
    <subcellularLocation>
        <location evidence="1 9">Cell inner membrane</location>
        <topology evidence="1 9">Multi-pass membrane protein</topology>
    </subcellularLocation>
</comment>
<evidence type="ECO:0000256" key="6">
    <source>
        <dbReference type="ARBA" id="ARBA00022989"/>
    </source>
</evidence>
<dbReference type="InterPro" id="IPR055348">
    <property type="entry name" value="DctQ"/>
</dbReference>
<evidence type="ECO:0000256" key="3">
    <source>
        <dbReference type="ARBA" id="ARBA00022475"/>
    </source>
</evidence>
<evidence type="ECO:0000259" key="10">
    <source>
        <dbReference type="Pfam" id="PF04290"/>
    </source>
</evidence>
<comment type="similarity">
    <text evidence="8 9">Belongs to the TRAP transporter small permease family.</text>
</comment>
<feature type="transmembrane region" description="Helical" evidence="9">
    <location>
        <begin position="127"/>
        <end position="150"/>
    </location>
</feature>
<evidence type="ECO:0000256" key="2">
    <source>
        <dbReference type="ARBA" id="ARBA00022448"/>
    </source>
</evidence>
<feature type="transmembrane region" description="Helical" evidence="9">
    <location>
        <begin position="12"/>
        <end position="33"/>
    </location>
</feature>
<sequence>MKKLMHQLEEAIIGLLLVSTALLVFLEVVMRFFFDTGLLWAQELTLNLCAWMVLFGASWGVRVGAHIGVDAFIKILPGVWQQRLTLLAVALCLIYCALYFYGAWIYLSKLKMIGIEMEDLPIPRWQAMSILPIGLALLFLRFLNVGIMVWRGQMSGFALADEAKESMHLIDNDPNQKA</sequence>
<dbReference type="PANTHER" id="PTHR35011:SF2">
    <property type="entry name" value="2,3-DIKETO-L-GULONATE TRAP TRANSPORTER SMALL PERMEASE PROTEIN YIAM"/>
    <property type="match status" value="1"/>
</dbReference>
<protein>
    <recommendedName>
        <fullName evidence="9">TRAP transporter small permease protein</fullName>
    </recommendedName>
</protein>
<evidence type="ECO:0000313" key="11">
    <source>
        <dbReference type="EMBL" id="KXU79986.1"/>
    </source>
</evidence>
<feature type="domain" description="Tripartite ATP-independent periplasmic transporters DctQ component" evidence="10">
    <location>
        <begin position="21"/>
        <end position="144"/>
    </location>
</feature>
<feature type="transmembrane region" description="Helical" evidence="9">
    <location>
        <begin position="45"/>
        <end position="65"/>
    </location>
</feature>
<organism evidence="11 12">
    <name type="scientific">Aeromonas enteropelogenes</name>
    <name type="common">Aeromonas trota</name>
    <dbReference type="NCBI Taxonomy" id="29489"/>
    <lineage>
        <taxon>Bacteria</taxon>
        <taxon>Pseudomonadati</taxon>
        <taxon>Pseudomonadota</taxon>
        <taxon>Gammaproteobacteria</taxon>
        <taxon>Aeromonadales</taxon>
        <taxon>Aeromonadaceae</taxon>
        <taxon>Aeromonas</taxon>
    </lineage>
</organism>
<comment type="function">
    <text evidence="9">Part of the tripartite ATP-independent periplasmic (TRAP) transport system.</text>
</comment>
<keyword evidence="4 9" id="KW-0997">Cell inner membrane</keyword>
<dbReference type="EMBL" id="JMGO02000005">
    <property type="protein sequence ID" value="KXU79986.1"/>
    <property type="molecule type" value="Genomic_DNA"/>
</dbReference>
<evidence type="ECO:0000256" key="1">
    <source>
        <dbReference type="ARBA" id="ARBA00004429"/>
    </source>
</evidence>
<evidence type="ECO:0000256" key="9">
    <source>
        <dbReference type="RuleBase" id="RU369079"/>
    </source>
</evidence>
<reference evidence="11 12" key="1">
    <citation type="submission" date="2016-02" db="EMBL/GenBank/DDBJ databases">
        <title>Draft genome sequence of Aeromonas trota strain 1999lcr isolated from cerebrospinal fluid (CSF).</title>
        <authorList>
            <person name="Dallagassa C.B."/>
            <person name="Prediger K.C."/>
            <person name="Weiss V.A."/>
            <person name="Assis F.E."/>
            <person name="Baura V."/>
            <person name="Cruz L.M."/>
            <person name="Souza E.M."/>
            <person name="Pedrosa F.O."/>
            <person name="Fadel-Picheth C.M."/>
        </authorList>
    </citation>
    <scope>NUCLEOTIDE SEQUENCE [LARGE SCALE GENOMIC DNA]</scope>
    <source>
        <strain evidence="11 12">1999lcr</strain>
    </source>
</reference>
<comment type="caution">
    <text evidence="11">The sequence shown here is derived from an EMBL/GenBank/DDBJ whole genome shotgun (WGS) entry which is preliminary data.</text>
</comment>
<dbReference type="InterPro" id="IPR007387">
    <property type="entry name" value="TRAP_DctQ"/>
</dbReference>
<evidence type="ECO:0000256" key="8">
    <source>
        <dbReference type="ARBA" id="ARBA00038436"/>
    </source>
</evidence>
<dbReference type="OrthoDB" id="9791324at2"/>
<keyword evidence="2 9" id="KW-0813">Transport</keyword>
<dbReference type="GO" id="GO:0015740">
    <property type="term" value="P:C4-dicarboxylate transport"/>
    <property type="evidence" value="ECO:0007669"/>
    <property type="project" value="TreeGrafter"/>
</dbReference>
<evidence type="ECO:0000256" key="5">
    <source>
        <dbReference type="ARBA" id="ARBA00022692"/>
    </source>
</evidence>
<name>A0A175VGY9_AEREN</name>
<evidence type="ECO:0000313" key="12">
    <source>
        <dbReference type="Proteomes" id="UP000078435"/>
    </source>
</evidence>
<evidence type="ECO:0000256" key="7">
    <source>
        <dbReference type="ARBA" id="ARBA00023136"/>
    </source>
</evidence>
<keyword evidence="3" id="KW-1003">Cell membrane</keyword>
<dbReference type="RefSeq" id="WP_026457283.1">
    <property type="nucleotide sequence ID" value="NZ_AP027939.1"/>
</dbReference>
<keyword evidence="7 9" id="KW-0472">Membrane</keyword>
<dbReference type="Pfam" id="PF04290">
    <property type="entry name" value="DctQ"/>
    <property type="match status" value="1"/>
</dbReference>
<feature type="transmembrane region" description="Helical" evidence="9">
    <location>
        <begin position="86"/>
        <end position="107"/>
    </location>
</feature>
<dbReference type="PANTHER" id="PTHR35011">
    <property type="entry name" value="2,3-DIKETO-L-GULONATE TRAP TRANSPORTER SMALL PERMEASE PROTEIN YIAM"/>
    <property type="match status" value="1"/>
</dbReference>
<dbReference type="AlphaFoldDB" id="A0A175VGY9"/>
<comment type="subunit">
    <text evidence="9">The complex comprises the extracytoplasmic solute receptor protein and the two transmembrane proteins.</text>
</comment>
<dbReference type="GO" id="GO:0005886">
    <property type="term" value="C:plasma membrane"/>
    <property type="evidence" value="ECO:0007669"/>
    <property type="project" value="UniProtKB-SubCell"/>
</dbReference>
<evidence type="ECO:0000256" key="4">
    <source>
        <dbReference type="ARBA" id="ARBA00022519"/>
    </source>
</evidence>
<keyword evidence="5 9" id="KW-0812">Transmembrane</keyword>
<keyword evidence="6 9" id="KW-1133">Transmembrane helix</keyword>